<evidence type="ECO:0000256" key="4">
    <source>
        <dbReference type="PIRSR" id="PIRSR000097-1"/>
    </source>
</evidence>
<evidence type="ECO:0000256" key="6">
    <source>
        <dbReference type="PIRSR" id="PIRSR000097-3"/>
    </source>
</evidence>
<feature type="active site" description="Proton donor" evidence="4">
    <location>
        <position position="49"/>
    </location>
</feature>
<feature type="domain" description="NADP-dependent oxidoreductase" evidence="7">
    <location>
        <begin position="206"/>
        <end position="265"/>
    </location>
</feature>
<feature type="binding site" evidence="5">
    <location>
        <position position="108"/>
    </location>
    <ligand>
        <name>substrate</name>
    </ligand>
</feature>
<proteinExistence type="inferred from homology"/>
<dbReference type="PANTHER" id="PTHR43827">
    <property type="entry name" value="2,5-DIKETO-D-GLUCONIC ACID REDUCTASE"/>
    <property type="match status" value="1"/>
</dbReference>
<keyword evidence="3" id="KW-0560">Oxidoreductase</keyword>
<dbReference type="PRINTS" id="PR00069">
    <property type="entry name" value="ALDKETRDTASE"/>
</dbReference>
<dbReference type="CDD" id="cd19071">
    <property type="entry name" value="AKR_AKR1-5-like"/>
    <property type="match status" value="1"/>
</dbReference>
<evidence type="ECO:0000256" key="5">
    <source>
        <dbReference type="PIRSR" id="PIRSR000097-2"/>
    </source>
</evidence>
<feature type="domain" description="NADP-dependent oxidoreductase" evidence="7">
    <location>
        <begin position="16"/>
        <end position="197"/>
    </location>
</feature>
<evidence type="ECO:0000313" key="9">
    <source>
        <dbReference type="Proteomes" id="UP000196230"/>
    </source>
</evidence>
<dbReference type="PROSITE" id="PS00798">
    <property type="entry name" value="ALDOKETO_REDUCTASE_1"/>
    <property type="match status" value="1"/>
</dbReference>
<reference evidence="8 9" key="1">
    <citation type="submission" date="2017-02" db="EMBL/GenBank/DDBJ databases">
        <authorList>
            <person name="Peterson S.W."/>
        </authorList>
    </citation>
    <scope>NUCLEOTIDE SEQUENCE [LARGE SCALE GENOMIC DNA]</scope>
    <source>
        <strain evidence="8 9">2B3F</strain>
    </source>
</reference>
<dbReference type="InterPro" id="IPR020471">
    <property type="entry name" value="AKR"/>
</dbReference>
<sequence>MAGMENSVPATALPALGLGTYKLTGPEGQAAIERALALGYRHLDTAQAYGNEAVVGAALRAAGVPREAVQVTTKLTADAFGPADRVRASLEGSLERLGLDRVDLVLIHWPNPWRTAQEGTFRQTAAALAGMVGDDGPAASWGVSNFLSEHLETLAADGLQAAVNQIQVDALVQQRSVQEATRAHGAAVVAHTPLGRGGKPFEVPAVTAAAAAHGATPAQVLLAWHRQSGRVAIPRSSSAAHLAENLASLELELTADELAAVDAADSGRPARQDPLEFGI</sequence>
<feature type="site" description="Lowers pKa of active site Tyr" evidence="6">
    <location>
        <position position="74"/>
    </location>
</feature>
<dbReference type="Proteomes" id="UP000196230">
    <property type="component" value="Unassembled WGS sequence"/>
</dbReference>
<evidence type="ECO:0000313" key="8">
    <source>
        <dbReference type="EMBL" id="SJN24258.1"/>
    </source>
</evidence>
<keyword evidence="2" id="KW-0521">NADP</keyword>
<organism evidence="8 9">
    <name type="scientific">Micrococcus lylae</name>
    <dbReference type="NCBI Taxonomy" id="1273"/>
    <lineage>
        <taxon>Bacteria</taxon>
        <taxon>Bacillati</taxon>
        <taxon>Actinomycetota</taxon>
        <taxon>Actinomycetes</taxon>
        <taxon>Micrococcales</taxon>
        <taxon>Micrococcaceae</taxon>
        <taxon>Micrococcus</taxon>
    </lineage>
</organism>
<evidence type="ECO:0000256" key="3">
    <source>
        <dbReference type="ARBA" id="ARBA00023002"/>
    </source>
</evidence>
<evidence type="ECO:0000259" key="7">
    <source>
        <dbReference type="Pfam" id="PF00248"/>
    </source>
</evidence>
<dbReference type="EMBL" id="FUKP01000031">
    <property type="protein sequence ID" value="SJN24258.1"/>
    <property type="molecule type" value="Genomic_DNA"/>
</dbReference>
<dbReference type="InterPro" id="IPR018170">
    <property type="entry name" value="Aldo/ket_reductase_CS"/>
</dbReference>
<dbReference type="AlphaFoldDB" id="A0A1R4IX23"/>
<gene>
    <name evidence="8" type="ORF">FM125_05035</name>
</gene>
<dbReference type="InterPro" id="IPR023210">
    <property type="entry name" value="NADP_OxRdtase_dom"/>
</dbReference>
<dbReference type="GO" id="GO:0016616">
    <property type="term" value="F:oxidoreductase activity, acting on the CH-OH group of donors, NAD or NADP as acceptor"/>
    <property type="evidence" value="ECO:0007669"/>
    <property type="project" value="UniProtKB-ARBA"/>
</dbReference>
<protein>
    <submittedName>
        <fullName evidence="8">Oxidoreductase of aldo/keto reductase family, subgroup 1</fullName>
    </submittedName>
</protein>
<dbReference type="PANTHER" id="PTHR43827:SF3">
    <property type="entry name" value="NADP-DEPENDENT OXIDOREDUCTASE DOMAIN-CONTAINING PROTEIN"/>
    <property type="match status" value="1"/>
</dbReference>
<dbReference type="Gene3D" id="3.20.20.100">
    <property type="entry name" value="NADP-dependent oxidoreductase domain"/>
    <property type="match status" value="1"/>
</dbReference>
<dbReference type="InterPro" id="IPR036812">
    <property type="entry name" value="NAD(P)_OxRdtase_dom_sf"/>
</dbReference>
<dbReference type="PIRSF" id="PIRSF000097">
    <property type="entry name" value="AKR"/>
    <property type="match status" value="1"/>
</dbReference>
<dbReference type="SUPFAM" id="SSF51430">
    <property type="entry name" value="NAD(P)-linked oxidoreductase"/>
    <property type="match status" value="1"/>
</dbReference>
<dbReference type="Pfam" id="PF00248">
    <property type="entry name" value="Aldo_ket_red"/>
    <property type="match status" value="2"/>
</dbReference>
<evidence type="ECO:0000256" key="2">
    <source>
        <dbReference type="ARBA" id="ARBA00022857"/>
    </source>
</evidence>
<evidence type="ECO:0000256" key="1">
    <source>
        <dbReference type="ARBA" id="ARBA00007905"/>
    </source>
</evidence>
<accession>A0A1R4IX23</accession>
<comment type="similarity">
    <text evidence="1">Belongs to the aldo/keto reductase family.</text>
</comment>
<name>A0A1R4IX23_9MICC</name>